<keyword evidence="1" id="KW-0812">Transmembrane</keyword>
<feature type="transmembrane region" description="Helical" evidence="1">
    <location>
        <begin position="131"/>
        <end position="153"/>
    </location>
</feature>
<evidence type="ECO:0000313" key="3">
    <source>
        <dbReference type="Proteomes" id="UP001526426"/>
    </source>
</evidence>
<keyword evidence="3" id="KW-1185">Reference proteome</keyword>
<dbReference type="Proteomes" id="UP001526426">
    <property type="component" value="Unassembled WGS sequence"/>
</dbReference>
<name>A0ABT3L8H7_9CYAN</name>
<proteinExistence type="predicted"/>
<evidence type="ECO:0000313" key="2">
    <source>
        <dbReference type="EMBL" id="MCW6037467.1"/>
    </source>
</evidence>
<comment type="caution">
    <text evidence="2">The sequence shown here is derived from an EMBL/GenBank/DDBJ whole genome shotgun (WGS) entry which is preliminary data.</text>
</comment>
<sequence length="181" mass="19824">MPDQYAAPALSDTDLRETLDLLSTVVASVSDRMDSQTQAIDRMAKTAAETRQAAFAARAQTDPEMFAEQINTHIRGTFAASVNAQAGMVRLLGEEIRRLGTLESDHDQVRRNLLIRIQSEKHDVERWKRRLQFIAIFGLVLALALGVALPRVAAHSTPACRIIGGQMLTPASGSPACVLFR</sequence>
<keyword evidence="1" id="KW-0472">Membrane</keyword>
<evidence type="ECO:0000256" key="1">
    <source>
        <dbReference type="SAM" id="Phobius"/>
    </source>
</evidence>
<reference evidence="2 3" key="1">
    <citation type="submission" date="2021-08" db="EMBL/GenBank/DDBJ databases">
        <title>Draft genome sequence of Spirulina subsalsa with high tolerance to salinity and hype-accumulation of phycocyanin.</title>
        <authorList>
            <person name="Pei H."/>
            <person name="Jiang L."/>
        </authorList>
    </citation>
    <scope>NUCLEOTIDE SEQUENCE [LARGE SCALE GENOMIC DNA]</scope>
    <source>
        <strain evidence="2 3">FACHB-351</strain>
    </source>
</reference>
<keyword evidence="1" id="KW-1133">Transmembrane helix</keyword>
<protein>
    <submittedName>
        <fullName evidence="2">Uncharacterized protein</fullName>
    </submittedName>
</protein>
<dbReference type="EMBL" id="JAIHOM010000072">
    <property type="protein sequence ID" value="MCW6037467.1"/>
    <property type="molecule type" value="Genomic_DNA"/>
</dbReference>
<accession>A0ABT3L8H7</accession>
<gene>
    <name evidence="2" type="ORF">K4A83_14465</name>
</gene>
<organism evidence="2 3">
    <name type="scientific">Spirulina subsalsa FACHB-351</name>
    <dbReference type="NCBI Taxonomy" id="234711"/>
    <lineage>
        <taxon>Bacteria</taxon>
        <taxon>Bacillati</taxon>
        <taxon>Cyanobacteriota</taxon>
        <taxon>Cyanophyceae</taxon>
        <taxon>Spirulinales</taxon>
        <taxon>Spirulinaceae</taxon>
        <taxon>Spirulina</taxon>
    </lineage>
</organism>